<dbReference type="Proteomes" id="UP000325313">
    <property type="component" value="Unassembled WGS sequence"/>
</dbReference>
<evidence type="ECO:0000313" key="2">
    <source>
        <dbReference type="Proteomes" id="UP000325313"/>
    </source>
</evidence>
<dbReference type="EMBL" id="VDEP01000405">
    <property type="protein sequence ID" value="KAA1088603.1"/>
    <property type="molecule type" value="Genomic_DNA"/>
</dbReference>
<accession>A0A5B0NIM3</accession>
<reference evidence="1 2" key="1">
    <citation type="submission" date="2019-05" db="EMBL/GenBank/DDBJ databases">
        <title>Emergence of the Ug99 lineage of the wheat stem rust pathogen through somatic hybridization.</title>
        <authorList>
            <person name="Li F."/>
            <person name="Upadhyaya N.M."/>
            <person name="Sperschneider J."/>
            <person name="Matny O."/>
            <person name="Nguyen-Phuc H."/>
            <person name="Mago R."/>
            <person name="Raley C."/>
            <person name="Miller M.E."/>
            <person name="Silverstein K.A.T."/>
            <person name="Henningsen E."/>
            <person name="Hirsch C.D."/>
            <person name="Visser B."/>
            <person name="Pretorius Z.A."/>
            <person name="Steffenson B.J."/>
            <person name="Schwessinger B."/>
            <person name="Dodds P.N."/>
            <person name="Figueroa M."/>
        </authorList>
    </citation>
    <scope>NUCLEOTIDE SEQUENCE [LARGE SCALE GENOMIC DNA]</scope>
    <source>
        <strain evidence="1 2">Ug99</strain>
    </source>
</reference>
<dbReference type="AlphaFoldDB" id="A0A5B0NIM3"/>
<protein>
    <submittedName>
        <fullName evidence="1">Uncharacterized protein</fullName>
    </submittedName>
</protein>
<proteinExistence type="predicted"/>
<organism evidence="1 2">
    <name type="scientific">Puccinia graminis f. sp. tritici</name>
    <dbReference type="NCBI Taxonomy" id="56615"/>
    <lineage>
        <taxon>Eukaryota</taxon>
        <taxon>Fungi</taxon>
        <taxon>Dikarya</taxon>
        <taxon>Basidiomycota</taxon>
        <taxon>Pucciniomycotina</taxon>
        <taxon>Pucciniomycetes</taxon>
        <taxon>Pucciniales</taxon>
        <taxon>Pucciniaceae</taxon>
        <taxon>Puccinia</taxon>
    </lineage>
</organism>
<evidence type="ECO:0000313" key="1">
    <source>
        <dbReference type="EMBL" id="KAA1088603.1"/>
    </source>
</evidence>
<gene>
    <name evidence="1" type="ORF">PGTUg99_005020</name>
</gene>
<name>A0A5B0NIM3_PUCGR</name>
<comment type="caution">
    <text evidence="1">The sequence shown here is derived from an EMBL/GenBank/DDBJ whole genome shotgun (WGS) entry which is preliminary data.</text>
</comment>
<sequence>MLLRIDLPSQSRSGWSYASWEQEGVPGLRVRAVPARKARWIYSERMIMDWYLEFLENEMPRSTTGGSLHTGKADPPGLEASKLPYVHPRYWKVGVFQLVGTHKLKLLS</sequence>